<dbReference type="EMBL" id="LT575490">
    <property type="protein sequence ID" value="SAY44868.1"/>
    <property type="molecule type" value="Genomic_DNA"/>
</dbReference>
<name>A0A1C3HIN8_SERMA</name>
<protein>
    <submittedName>
        <fullName evidence="1">Uncharacterized protein</fullName>
    </submittedName>
</protein>
<sequence>MRLLAVRGYLAWRNGLDAMARLSATGAGMGNRLTCAVLRRVDYRLWLEVRRRLRGSRPQRRFRHRHAVALANRQSLLGEGKLDFAWLMQRRQWLDLAAVYARNAALMKHLAHCSAQLDRVVEPLHRAGVPVLLAPMHTVSDVLATLVGANVYPRRATVIVSGDVQAFARRAPEDEWRQRLDYCSIHDDPRHIAGTLSQAMLEAAEHRRNIILFPDITPDYTLHSNQDAAAKLACHLFGRPAHLHSGIVRLSRALRAQVVFYSLYFDRGIRIHIEEPVAADRVGRAMPAIVERTLRRHADDWLLWHSHSLFFINE</sequence>
<evidence type="ECO:0000313" key="1">
    <source>
        <dbReference type="EMBL" id="SAY44868.1"/>
    </source>
</evidence>
<proteinExistence type="predicted"/>
<organism evidence="1">
    <name type="scientific">Serratia marcescens</name>
    <dbReference type="NCBI Taxonomy" id="615"/>
    <lineage>
        <taxon>Bacteria</taxon>
        <taxon>Pseudomonadati</taxon>
        <taxon>Pseudomonadota</taxon>
        <taxon>Gammaproteobacteria</taxon>
        <taxon>Enterobacterales</taxon>
        <taxon>Yersiniaceae</taxon>
        <taxon>Serratia</taxon>
    </lineage>
</organism>
<dbReference type="AlphaFoldDB" id="A0A1C3HIN8"/>
<reference evidence="1" key="1">
    <citation type="submission" date="2016-05" db="EMBL/GenBank/DDBJ databases">
        <authorList>
            <person name="Cock P.J.A."/>
            <person name="Cock P.J.A."/>
        </authorList>
    </citation>
    <scope>NUCLEOTIDE SEQUENCE</scope>
    <source>
        <strain evidence="1">PWN146_assembly</strain>
    </source>
</reference>
<accession>A0A1C3HIN8</accession>
<gene>
    <name evidence="1" type="ORF">PWN146_03587</name>
</gene>